<keyword evidence="5 6" id="KW-0472">Membrane</keyword>
<dbReference type="PaxDb" id="55529-EKX53728"/>
<evidence type="ECO:0000256" key="2">
    <source>
        <dbReference type="ARBA" id="ARBA00022475"/>
    </source>
</evidence>
<dbReference type="OrthoDB" id="10266972at2759"/>
<dbReference type="PANTHER" id="PTHR30506">
    <property type="entry name" value="INNER MEMBRANE PROTEIN"/>
    <property type="match status" value="1"/>
</dbReference>
<evidence type="ECO:0000256" key="6">
    <source>
        <dbReference type="SAM" id="Phobius"/>
    </source>
</evidence>
<dbReference type="RefSeq" id="XP_005840708.1">
    <property type="nucleotide sequence ID" value="XM_005840651.1"/>
</dbReference>
<protein>
    <recommendedName>
        <fullName evidence="7">Glycine transporter domain-containing protein</fullName>
    </recommendedName>
</protein>
<reference evidence="8 10" key="1">
    <citation type="journal article" date="2012" name="Nature">
        <title>Algal genomes reveal evolutionary mosaicism and the fate of nucleomorphs.</title>
        <authorList>
            <consortium name="DOE Joint Genome Institute"/>
            <person name="Curtis B.A."/>
            <person name="Tanifuji G."/>
            <person name="Burki F."/>
            <person name="Gruber A."/>
            <person name="Irimia M."/>
            <person name="Maruyama S."/>
            <person name="Arias M.C."/>
            <person name="Ball S.G."/>
            <person name="Gile G.H."/>
            <person name="Hirakawa Y."/>
            <person name="Hopkins J.F."/>
            <person name="Kuo A."/>
            <person name="Rensing S.A."/>
            <person name="Schmutz J."/>
            <person name="Symeonidi A."/>
            <person name="Elias M."/>
            <person name="Eveleigh R.J."/>
            <person name="Herman E.K."/>
            <person name="Klute M.J."/>
            <person name="Nakayama T."/>
            <person name="Obornik M."/>
            <person name="Reyes-Prieto A."/>
            <person name="Armbrust E.V."/>
            <person name="Aves S.J."/>
            <person name="Beiko R.G."/>
            <person name="Coutinho P."/>
            <person name="Dacks J.B."/>
            <person name="Durnford D.G."/>
            <person name="Fast N.M."/>
            <person name="Green B.R."/>
            <person name="Grisdale C.J."/>
            <person name="Hempel F."/>
            <person name="Henrissat B."/>
            <person name="Hoppner M.P."/>
            <person name="Ishida K."/>
            <person name="Kim E."/>
            <person name="Koreny L."/>
            <person name="Kroth P.G."/>
            <person name="Liu Y."/>
            <person name="Malik S.B."/>
            <person name="Maier U.G."/>
            <person name="McRose D."/>
            <person name="Mock T."/>
            <person name="Neilson J.A."/>
            <person name="Onodera N.T."/>
            <person name="Poole A.M."/>
            <person name="Pritham E.J."/>
            <person name="Richards T.A."/>
            <person name="Rocap G."/>
            <person name="Roy S.W."/>
            <person name="Sarai C."/>
            <person name="Schaack S."/>
            <person name="Shirato S."/>
            <person name="Slamovits C.H."/>
            <person name="Spencer D.F."/>
            <person name="Suzuki S."/>
            <person name="Worden A.Z."/>
            <person name="Zauner S."/>
            <person name="Barry K."/>
            <person name="Bell C."/>
            <person name="Bharti A.K."/>
            <person name="Crow J.A."/>
            <person name="Grimwood J."/>
            <person name="Kramer R."/>
            <person name="Lindquist E."/>
            <person name="Lucas S."/>
            <person name="Salamov A."/>
            <person name="McFadden G.I."/>
            <person name="Lane C.E."/>
            <person name="Keeling P.J."/>
            <person name="Gray M.W."/>
            <person name="Grigoriev I.V."/>
            <person name="Archibald J.M."/>
        </authorList>
    </citation>
    <scope>NUCLEOTIDE SEQUENCE</scope>
    <source>
        <strain evidence="8 10">CCMP2712</strain>
    </source>
</reference>
<feature type="transmembrane region" description="Helical" evidence="6">
    <location>
        <begin position="127"/>
        <end position="145"/>
    </location>
</feature>
<evidence type="ECO:0000313" key="8">
    <source>
        <dbReference type="EMBL" id="EKX53728.1"/>
    </source>
</evidence>
<keyword evidence="3 6" id="KW-0812">Transmembrane</keyword>
<dbReference type="InterPro" id="IPR005115">
    <property type="entry name" value="Gly_transporter"/>
</dbReference>
<feature type="transmembrane region" description="Helical" evidence="6">
    <location>
        <begin position="182"/>
        <end position="204"/>
    </location>
</feature>
<evidence type="ECO:0000256" key="1">
    <source>
        <dbReference type="ARBA" id="ARBA00004651"/>
    </source>
</evidence>
<dbReference type="GeneID" id="17310547"/>
<evidence type="ECO:0000313" key="9">
    <source>
        <dbReference type="EnsemblProtists" id="EKX53728"/>
    </source>
</evidence>
<evidence type="ECO:0000256" key="4">
    <source>
        <dbReference type="ARBA" id="ARBA00022989"/>
    </source>
</evidence>
<sequence>MSSKPSGEAAGKNHLEDRLSRYPELSVGGILRAGDYLGTATFAMTGTLTAASSGMDLLGCVVIGTITAVGGGTIRDMLLGHENGKSKRAFWMDEQEYLWISILSSVMTFFWWNHAAQQLKLSQEDTWIFWLDSCGIGVFCCIGAMNGVRAGLSPFLSALCGMITSTFGGLTRDVLTHRPVRILHSHAELYATTAFCGGGAYVAARMMGMPMYVRAASGFVVGFGLRTVAWLYDIKLPVKESIYHH</sequence>
<evidence type="ECO:0000259" key="7">
    <source>
        <dbReference type="Pfam" id="PF03458"/>
    </source>
</evidence>
<accession>L1K029</accession>
<reference evidence="10" key="2">
    <citation type="submission" date="2012-11" db="EMBL/GenBank/DDBJ databases">
        <authorList>
            <person name="Kuo A."/>
            <person name="Curtis B.A."/>
            <person name="Tanifuji G."/>
            <person name="Burki F."/>
            <person name="Gruber A."/>
            <person name="Irimia M."/>
            <person name="Maruyama S."/>
            <person name="Arias M.C."/>
            <person name="Ball S.G."/>
            <person name="Gile G.H."/>
            <person name="Hirakawa Y."/>
            <person name="Hopkins J.F."/>
            <person name="Rensing S.A."/>
            <person name="Schmutz J."/>
            <person name="Symeonidi A."/>
            <person name="Elias M."/>
            <person name="Eveleigh R.J."/>
            <person name="Herman E.K."/>
            <person name="Klute M.J."/>
            <person name="Nakayama T."/>
            <person name="Obornik M."/>
            <person name="Reyes-Prieto A."/>
            <person name="Armbrust E.V."/>
            <person name="Aves S.J."/>
            <person name="Beiko R.G."/>
            <person name="Coutinho P."/>
            <person name="Dacks J.B."/>
            <person name="Durnford D.G."/>
            <person name="Fast N.M."/>
            <person name="Green B.R."/>
            <person name="Grisdale C."/>
            <person name="Hempe F."/>
            <person name="Henrissat B."/>
            <person name="Hoppner M.P."/>
            <person name="Ishida K.-I."/>
            <person name="Kim E."/>
            <person name="Koreny L."/>
            <person name="Kroth P.G."/>
            <person name="Liu Y."/>
            <person name="Malik S.-B."/>
            <person name="Maier U.G."/>
            <person name="McRose D."/>
            <person name="Mock T."/>
            <person name="Neilson J.A."/>
            <person name="Onodera N.T."/>
            <person name="Poole A.M."/>
            <person name="Pritham E.J."/>
            <person name="Richards T.A."/>
            <person name="Rocap G."/>
            <person name="Roy S.W."/>
            <person name="Sarai C."/>
            <person name="Schaack S."/>
            <person name="Shirato S."/>
            <person name="Slamovits C.H."/>
            <person name="Spencer D.F."/>
            <person name="Suzuki S."/>
            <person name="Worden A.Z."/>
            <person name="Zauner S."/>
            <person name="Barry K."/>
            <person name="Bell C."/>
            <person name="Bharti A.K."/>
            <person name="Crow J.A."/>
            <person name="Grimwood J."/>
            <person name="Kramer R."/>
            <person name="Lindquist E."/>
            <person name="Lucas S."/>
            <person name="Salamov A."/>
            <person name="McFadden G.I."/>
            <person name="Lane C.E."/>
            <person name="Keeling P.J."/>
            <person name="Gray M.W."/>
            <person name="Grigoriev I.V."/>
            <person name="Archibald J.M."/>
        </authorList>
    </citation>
    <scope>NUCLEOTIDE SEQUENCE</scope>
    <source>
        <strain evidence="10">CCMP2712</strain>
    </source>
</reference>
<dbReference type="AlphaFoldDB" id="L1K029"/>
<dbReference type="PANTHER" id="PTHR30506:SF3">
    <property type="entry name" value="UPF0126 INNER MEMBRANE PROTEIN YADS-RELATED"/>
    <property type="match status" value="1"/>
</dbReference>
<dbReference type="Proteomes" id="UP000011087">
    <property type="component" value="Unassembled WGS sequence"/>
</dbReference>
<feature type="transmembrane region" description="Helical" evidence="6">
    <location>
        <begin position="211"/>
        <end position="232"/>
    </location>
</feature>
<evidence type="ECO:0000256" key="5">
    <source>
        <dbReference type="ARBA" id="ARBA00023136"/>
    </source>
</evidence>
<feature type="domain" description="Glycine transporter" evidence="7">
    <location>
        <begin position="130"/>
        <end position="204"/>
    </location>
</feature>
<dbReference type="EnsemblProtists" id="EKX53728">
    <property type="protein sequence ID" value="EKX53728"/>
    <property type="gene ID" value="GUITHDRAFT_64270"/>
</dbReference>
<dbReference type="eggNOG" id="ENOG502S0MY">
    <property type="taxonomic scope" value="Eukaryota"/>
</dbReference>
<gene>
    <name evidence="8" type="ORF">GUITHDRAFT_64270</name>
</gene>
<name>L1K029_GUITC</name>
<dbReference type="HOGENOM" id="CLU_064906_2_2_1"/>
<dbReference type="EMBL" id="JH992969">
    <property type="protein sequence ID" value="EKX53728.1"/>
    <property type="molecule type" value="Genomic_DNA"/>
</dbReference>
<proteinExistence type="predicted"/>
<feature type="transmembrane region" description="Helical" evidence="6">
    <location>
        <begin position="152"/>
        <end position="170"/>
    </location>
</feature>
<feature type="transmembrane region" description="Helical" evidence="6">
    <location>
        <begin position="97"/>
        <end position="115"/>
    </location>
</feature>
<keyword evidence="2" id="KW-1003">Cell membrane</keyword>
<keyword evidence="10" id="KW-1185">Reference proteome</keyword>
<reference evidence="9" key="3">
    <citation type="submission" date="2015-06" db="UniProtKB">
        <authorList>
            <consortium name="EnsemblProtists"/>
        </authorList>
    </citation>
    <scope>IDENTIFICATION</scope>
</reference>
<evidence type="ECO:0000313" key="10">
    <source>
        <dbReference type="Proteomes" id="UP000011087"/>
    </source>
</evidence>
<organism evidence="8">
    <name type="scientific">Guillardia theta (strain CCMP2712)</name>
    <name type="common">Cryptophyte</name>
    <dbReference type="NCBI Taxonomy" id="905079"/>
    <lineage>
        <taxon>Eukaryota</taxon>
        <taxon>Cryptophyceae</taxon>
        <taxon>Pyrenomonadales</taxon>
        <taxon>Geminigeraceae</taxon>
        <taxon>Guillardia</taxon>
    </lineage>
</organism>
<dbReference type="OMA" id="MPKFDYQ"/>
<evidence type="ECO:0000256" key="3">
    <source>
        <dbReference type="ARBA" id="ARBA00022692"/>
    </source>
</evidence>
<comment type="subcellular location">
    <subcellularLocation>
        <location evidence="1">Cell membrane</location>
        <topology evidence="1">Multi-pass membrane protein</topology>
    </subcellularLocation>
</comment>
<dbReference type="Pfam" id="PF03458">
    <property type="entry name" value="Gly_transporter"/>
    <property type="match status" value="2"/>
</dbReference>
<dbReference type="GO" id="GO:0005886">
    <property type="term" value="C:plasma membrane"/>
    <property type="evidence" value="ECO:0007669"/>
    <property type="project" value="UniProtKB-SubCell"/>
</dbReference>
<feature type="domain" description="Glycine transporter" evidence="7">
    <location>
        <begin position="35"/>
        <end position="112"/>
    </location>
</feature>
<keyword evidence="4 6" id="KW-1133">Transmembrane helix</keyword>
<dbReference type="KEGG" id="gtt:GUITHDRAFT_64270"/>